<keyword evidence="9" id="KW-0804">Transcription</keyword>
<evidence type="ECO:0000256" key="16">
    <source>
        <dbReference type="SAM" id="MobiDB-lite"/>
    </source>
</evidence>
<dbReference type="PROSITE" id="PS00518">
    <property type="entry name" value="ZF_RING_1"/>
    <property type="match status" value="1"/>
</dbReference>
<evidence type="ECO:0000256" key="14">
    <source>
        <dbReference type="ARBA" id="ARBA00079184"/>
    </source>
</evidence>
<dbReference type="GO" id="GO:0000209">
    <property type="term" value="P:protein polyubiquitination"/>
    <property type="evidence" value="ECO:0007669"/>
    <property type="project" value="TreeGrafter"/>
</dbReference>
<feature type="region of interest" description="Disordered" evidence="16">
    <location>
        <begin position="8"/>
        <end position="63"/>
    </location>
</feature>
<keyword evidence="4" id="KW-0479">Metal-binding</keyword>
<keyword evidence="7" id="KW-0862">Zinc</keyword>
<evidence type="ECO:0000256" key="13">
    <source>
        <dbReference type="ARBA" id="ARBA00079040"/>
    </source>
</evidence>
<organism evidence="18 19">
    <name type="scientific">Haemaphysalis longicornis</name>
    <name type="common">Bush tick</name>
    <dbReference type="NCBI Taxonomy" id="44386"/>
    <lineage>
        <taxon>Eukaryota</taxon>
        <taxon>Metazoa</taxon>
        <taxon>Ecdysozoa</taxon>
        <taxon>Arthropoda</taxon>
        <taxon>Chelicerata</taxon>
        <taxon>Arachnida</taxon>
        <taxon>Acari</taxon>
        <taxon>Parasitiformes</taxon>
        <taxon>Ixodida</taxon>
        <taxon>Ixodoidea</taxon>
        <taxon>Ixodidae</taxon>
        <taxon>Haemaphysalinae</taxon>
        <taxon>Haemaphysalis</taxon>
    </lineage>
</organism>
<dbReference type="PANTHER" id="PTHR46077">
    <property type="entry name" value="E3 UBIQUITIN-PROTEIN LIGASE TOPORS"/>
    <property type="match status" value="1"/>
</dbReference>
<evidence type="ECO:0000256" key="7">
    <source>
        <dbReference type="ARBA" id="ARBA00022833"/>
    </source>
</evidence>
<dbReference type="EC" id="2.3.2.27" evidence="2"/>
<dbReference type="VEuPathDB" id="VectorBase:HLOH_062460"/>
<evidence type="ECO:0000256" key="2">
    <source>
        <dbReference type="ARBA" id="ARBA00012483"/>
    </source>
</evidence>
<dbReference type="InterPro" id="IPR013083">
    <property type="entry name" value="Znf_RING/FYVE/PHD"/>
</dbReference>
<keyword evidence="5 15" id="KW-0863">Zinc-finger</keyword>
<keyword evidence="3" id="KW-0808">Transferase</keyword>
<evidence type="ECO:0000256" key="9">
    <source>
        <dbReference type="ARBA" id="ARBA00023163"/>
    </source>
</evidence>
<evidence type="ECO:0000256" key="10">
    <source>
        <dbReference type="ARBA" id="ARBA00071236"/>
    </source>
</evidence>
<dbReference type="AlphaFoldDB" id="A0A9J6FDB0"/>
<evidence type="ECO:0000313" key="18">
    <source>
        <dbReference type="EMBL" id="KAH9360337.1"/>
    </source>
</evidence>
<dbReference type="PANTHER" id="PTHR46077:SF1">
    <property type="entry name" value="TOP1 BINDING ARGININE_SERINE RICH PROTEIN, E3 UBIQUITIN LIGASE"/>
    <property type="match status" value="1"/>
</dbReference>
<evidence type="ECO:0000313" key="19">
    <source>
        <dbReference type="Proteomes" id="UP000821853"/>
    </source>
</evidence>
<accession>A0A9J6FDB0</accession>
<evidence type="ECO:0000256" key="15">
    <source>
        <dbReference type="PROSITE-ProRule" id="PRU00175"/>
    </source>
</evidence>
<protein>
    <recommendedName>
        <fullName evidence="10">E3 ubiquitin-protein ligase Topors</fullName>
        <ecNumber evidence="2">2.3.2.27</ecNumber>
    </recommendedName>
    <alternativeName>
        <fullName evidence="11">RING-type E3 ubiquitin transferase Topors</fullName>
    </alternativeName>
    <alternativeName>
        <fullName evidence="13">SUMO1-protein E3 ligase Topors</fullName>
    </alternativeName>
    <alternativeName>
        <fullName evidence="12">Topoisomerase I-binding RING finger protein</fullName>
    </alternativeName>
    <alternativeName>
        <fullName evidence="14">Topoisomerase I-binding arginine/serine-rich protein</fullName>
    </alternativeName>
</protein>
<keyword evidence="6" id="KW-0833">Ubl conjugation pathway</keyword>
<evidence type="ECO:0000256" key="8">
    <source>
        <dbReference type="ARBA" id="ARBA00023015"/>
    </source>
</evidence>
<evidence type="ECO:0000256" key="12">
    <source>
        <dbReference type="ARBA" id="ARBA00076940"/>
    </source>
</evidence>
<dbReference type="SMART" id="SM00184">
    <property type="entry name" value="RING"/>
    <property type="match status" value="1"/>
</dbReference>
<dbReference type="Gene3D" id="3.30.40.10">
    <property type="entry name" value="Zinc/RING finger domain, C3HC4 (zinc finger)"/>
    <property type="match status" value="1"/>
</dbReference>
<dbReference type="InterPro" id="IPR017907">
    <property type="entry name" value="Znf_RING_CS"/>
</dbReference>
<evidence type="ECO:0000256" key="3">
    <source>
        <dbReference type="ARBA" id="ARBA00022679"/>
    </source>
</evidence>
<proteinExistence type="predicted"/>
<dbReference type="InterPro" id="IPR001841">
    <property type="entry name" value="Znf_RING"/>
</dbReference>
<evidence type="ECO:0000256" key="5">
    <source>
        <dbReference type="ARBA" id="ARBA00022771"/>
    </source>
</evidence>
<dbReference type="OrthoDB" id="6509683at2759"/>
<name>A0A9J6FDB0_HAELO</name>
<keyword evidence="8" id="KW-0805">Transcription regulation</keyword>
<dbReference type="GO" id="GO:0008270">
    <property type="term" value="F:zinc ion binding"/>
    <property type="evidence" value="ECO:0007669"/>
    <property type="project" value="UniProtKB-KW"/>
</dbReference>
<sequence>MFDCLHLRAPSLEMATGSSAPPSRRVTGPSNHDQDGDASGGELRPTDAPPQRPSSRNTASPEDSCALCLSAPQDMAFTDGCCHTFCFICLAEWTKVKAECPLCKQRFNSIYHRVLSVDDYEQCYVSELQRAPESTDGVL</sequence>
<dbReference type="FunFam" id="3.30.40.10:FF:000136">
    <property type="entry name" value="E3 ubiquitin-protein ligase Topors"/>
    <property type="match status" value="1"/>
</dbReference>
<reference evidence="18 19" key="1">
    <citation type="journal article" date="2020" name="Cell">
        <title>Large-Scale Comparative Analyses of Tick Genomes Elucidate Their Genetic Diversity and Vector Capacities.</title>
        <authorList>
            <consortium name="Tick Genome and Microbiome Consortium (TIGMIC)"/>
            <person name="Jia N."/>
            <person name="Wang J."/>
            <person name="Shi W."/>
            <person name="Du L."/>
            <person name="Sun Y."/>
            <person name="Zhan W."/>
            <person name="Jiang J.F."/>
            <person name="Wang Q."/>
            <person name="Zhang B."/>
            <person name="Ji P."/>
            <person name="Bell-Sakyi L."/>
            <person name="Cui X.M."/>
            <person name="Yuan T.T."/>
            <person name="Jiang B.G."/>
            <person name="Yang W.F."/>
            <person name="Lam T.T."/>
            <person name="Chang Q.C."/>
            <person name="Ding S.J."/>
            <person name="Wang X.J."/>
            <person name="Zhu J.G."/>
            <person name="Ruan X.D."/>
            <person name="Zhao L."/>
            <person name="Wei J.T."/>
            <person name="Ye R.Z."/>
            <person name="Que T.C."/>
            <person name="Du C.H."/>
            <person name="Zhou Y.H."/>
            <person name="Cheng J.X."/>
            <person name="Dai P.F."/>
            <person name="Guo W.B."/>
            <person name="Han X.H."/>
            <person name="Huang E.J."/>
            <person name="Li L.F."/>
            <person name="Wei W."/>
            <person name="Gao Y.C."/>
            <person name="Liu J.Z."/>
            <person name="Shao H.Z."/>
            <person name="Wang X."/>
            <person name="Wang C.C."/>
            <person name="Yang T.C."/>
            <person name="Huo Q.B."/>
            <person name="Li W."/>
            <person name="Chen H.Y."/>
            <person name="Chen S.E."/>
            <person name="Zhou L.G."/>
            <person name="Ni X.B."/>
            <person name="Tian J.H."/>
            <person name="Sheng Y."/>
            <person name="Liu T."/>
            <person name="Pan Y.S."/>
            <person name="Xia L.Y."/>
            <person name="Li J."/>
            <person name="Zhao F."/>
            <person name="Cao W.C."/>
        </authorList>
    </citation>
    <scope>NUCLEOTIDE SEQUENCE [LARGE SCALE GENOMIC DNA]</scope>
    <source>
        <strain evidence="18">HaeL-2018</strain>
    </source>
</reference>
<keyword evidence="19" id="KW-1185">Reference proteome</keyword>
<dbReference type="GO" id="GO:0006513">
    <property type="term" value="P:protein monoubiquitination"/>
    <property type="evidence" value="ECO:0007669"/>
    <property type="project" value="TreeGrafter"/>
</dbReference>
<dbReference type="Pfam" id="PF13639">
    <property type="entry name" value="zf-RING_2"/>
    <property type="match status" value="1"/>
</dbReference>
<dbReference type="OMA" id="VIMHTIR"/>
<comment type="catalytic activity">
    <reaction evidence="1">
        <text>S-ubiquitinyl-[E2 ubiquitin-conjugating enzyme]-L-cysteine + [acceptor protein]-L-lysine = [E2 ubiquitin-conjugating enzyme]-L-cysteine + N(6)-ubiquitinyl-[acceptor protein]-L-lysine.</text>
        <dbReference type="EC" id="2.3.2.27"/>
    </reaction>
</comment>
<evidence type="ECO:0000256" key="11">
    <source>
        <dbReference type="ARBA" id="ARBA00076856"/>
    </source>
</evidence>
<comment type="caution">
    <text evidence="18">The sequence shown here is derived from an EMBL/GenBank/DDBJ whole genome shotgun (WGS) entry which is preliminary data.</text>
</comment>
<evidence type="ECO:0000256" key="6">
    <source>
        <dbReference type="ARBA" id="ARBA00022786"/>
    </source>
</evidence>
<dbReference type="Proteomes" id="UP000821853">
    <property type="component" value="Chromosome 1"/>
</dbReference>
<dbReference type="PROSITE" id="PS50089">
    <property type="entry name" value="ZF_RING_2"/>
    <property type="match status" value="1"/>
</dbReference>
<evidence type="ECO:0000256" key="1">
    <source>
        <dbReference type="ARBA" id="ARBA00000900"/>
    </source>
</evidence>
<evidence type="ECO:0000256" key="4">
    <source>
        <dbReference type="ARBA" id="ARBA00022723"/>
    </source>
</evidence>
<gene>
    <name evidence="18" type="ORF">HPB48_010052</name>
</gene>
<dbReference type="SUPFAM" id="SSF57850">
    <property type="entry name" value="RING/U-box"/>
    <property type="match status" value="1"/>
</dbReference>
<feature type="domain" description="RING-type" evidence="17">
    <location>
        <begin position="65"/>
        <end position="104"/>
    </location>
</feature>
<dbReference type="GO" id="GO:0061630">
    <property type="term" value="F:ubiquitin protein ligase activity"/>
    <property type="evidence" value="ECO:0007669"/>
    <property type="project" value="UniProtKB-EC"/>
</dbReference>
<dbReference type="EMBL" id="JABSTR010000001">
    <property type="protein sequence ID" value="KAH9360337.1"/>
    <property type="molecule type" value="Genomic_DNA"/>
</dbReference>
<evidence type="ECO:0000259" key="17">
    <source>
        <dbReference type="PROSITE" id="PS50089"/>
    </source>
</evidence>